<dbReference type="NCBIfam" id="NF041492">
    <property type="entry name" value="MobF"/>
    <property type="match status" value="1"/>
</dbReference>
<dbReference type="InterPro" id="IPR014862">
    <property type="entry name" value="TrwC"/>
</dbReference>
<evidence type="ECO:0000313" key="4">
    <source>
        <dbReference type="Proteomes" id="UP000198589"/>
    </source>
</evidence>
<dbReference type="Pfam" id="PF13604">
    <property type="entry name" value="AAA_30"/>
    <property type="match status" value="1"/>
</dbReference>
<evidence type="ECO:0000256" key="1">
    <source>
        <dbReference type="SAM" id="Coils"/>
    </source>
</evidence>
<protein>
    <submittedName>
        <fullName evidence="3">AAA domain-containing protein</fullName>
    </submittedName>
</protein>
<evidence type="ECO:0000313" key="3">
    <source>
        <dbReference type="EMBL" id="SFD88364.1"/>
    </source>
</evidence>
<dbReference type="CDD" id="cd18809">
    <property type="entry name" value="SF1_C_RecD"/>
    <property type="match status" value="1"/>
</dbReference>
<dbReference type="Gene3D" id="3.40.50.300">
    <property type="entry name" value="P-loop containing nucleotide triphosphate hydrolases"/>
    <property type="match status" value="2"/>
</dbReference>
<dbReference type="AlphaFoldDB" id="A0A1I1VZN7"/>
<gene>
    <name evidence="3" type="ORF">SAMN05216574_101177</name>
</gene>
<dbReference type="SUPFAM" id="SSF52540">
    <property type="entry name" value="P-loop containing nucleoside triphosphate hydrolases"/>
    <property type="match status" value="2"/>
</dbReference>
<feature type="coiled-coil region" evidence="1">
    <location>
        <begin position="1130"/>
        <end position="1157"/>
    </location>
</feature>
<accession>A0A1I1VZN7</accession>
<keyword evidence="4" id="KW-1185">Reference proteome</keyword>
<dbReference type="STRING" id="1798228.SAMN05216574_101177"/>
<dbReference type="Proteomes" id="UP000198589">
    <property type="component" value="Unassembled WGS sequence"/>
</dbReference>
<evidence type="ECO:0000259" key="2">
    <source>
        <dbReference type="Pfam" id="PF08751"/>
    </source>
</evidence>
<feature type="domain" description="TrwC relaxase" evidence="2">
    <location>
        <begin position="14"/>
        <end position="302"/>
    </location>
</feature>
<dbReference type="EMBL" id="FOND01000001">
    <property type="protein sequence ID" value="SFD88364.1"/>
    <property type="molecule type" value="Genomic_DNA"/>
</dbReference>
<dbReference type="Gene3D" id="2.30.30.940">
    <property type="match status" value="1"/>
</dbReference>
<name>A0A1I1VZN7_9ACTN</name>
<reference evidence="4" key="1">
    <citation type="submission" date="2016-10" db="EMBL/GenBank/DDBJ databases">
        <authorList>
            <person name="Varghese N."/>
            <person name="Submissions S."/>
        </authorList>
    </citation>
    <scope>NUCLEOTIDE SEQUENCE [LARGE SCALE GENOMIC DNA]</scope>
    <source>
        <strain evidence="4">DSM 46838</strain>
    </source>
</reference>
<dbReference type="SUPFAM" id="SSF55464">
    <property type="entry name" value="Origin of replication-binding domain, RBD-like"/>
    <property type="match status" value="1"/>
</dbReference>
<proteinExistence type="predicted"/>
<sequence length="1223" mass="129866">MHGGMKIYAGAPAAARQYVEADRGRADDYYLTEGVGVARRFSVAGGRVSELAPLTGDAYETWVAGCDPDTGEPRGQLRDDDRAVRFVEVVVNGPKTWSLAAALHPDIATAYDAAQDRAAEQIIGWLGLHATTRVGPRGGQVQVPVEAAEAVTVAHYTSRAGDPHRHLHLQINARVFAAGKWRGLHTVGVRDSLAAINGIGHAAVACDPQFRAALAAHGYALDATGEVHELAQYVGPFSARTSQISRNIDTYEREWAAAHPGERAGPALRRAWDARAWAAGRPDKVLPQPGEDLTARWLAELVALGYRDRNVAVGLTPTPVGCLDREQAVERVLARLGAARSAWNAADVRGEVEQLLAAAGIVTDPAVRIELAEDLTARAMDRCAPLLDRDGVPEHIRAWTSGPVLAVENDLTARLAARATEHSAGVSATDPTPPVDVAAGATRLDLGQAAAVAALAGQRRLVVIEGAAGAGKTTTLAATRNALDHQGRRLVVVTPTLKAAQVVTAEVGAVAGSAARLAFEYGWRWNADGAWTRLAVGETDPVTGHSYRGPTEGARLRAGDLLVVDEAGMLDQDTARALLTIADECGVRVALLGDRHQLAAVGRGGVLDLAAAQVDPTEHLTLVGVHRFSRTDATGRTTPDSDYADLTLAIRSGENPGKVFDALLARKQIRLHPNAQALRETLAADAAISFAAGERVAVVVGTREQAAALNAAIRDRLVTQGRVDDVAAVVTGAGERIGVGDRIATRRNDRDLQVANRDVWTVIGVDRNGGLLVTPDGTPPVTPAGGGDAAVTLAVTPAGNGARLLPAQYVTAHVELAYATTAHGAQGDTVTAAHLVVGEDTGAAAAYVGMTRGREANVAHLVAADPGDAREQWLAVFARDRADLGPAHAARLAAAEAARYATPRPLELALADLHSAWTVEQRCLERLAHELPRRDALREVVALESAHADRAAALTDAYRQTGIDARHATARVDASGAVVTAETDRIRDTLLANWESERLAVREAAQVVLDGPGRLRLRRAAVNRAGEQLVDWADAWRPYLPAMPTDPQQIARLADRSDDRPRLWTAFDSYARHHAQRAHPEHAQLRATAATAQETHRHAGAAVVDARRQQEDRLARFGSLAWTLDPAERLADTDRAIAAARAELAAIRARIARLMAEPALLAQPSDRLAQERDTWRAHHDAAPAPHRSAVPLLTVPEPGVVFPRPEDLALLTRRTAGGPGIGR</sequence>
<organism evidence="3 4">
    <name type="scientific">Blastococcus tunisiensis</name>
    <dbReference type="NCBI Taxonomy" id="1798228"/>
    <lineage>
        <taxon>Bacteria</taxon>
        <taxon>Bacillati</taxon>
        <taxon>Actinomycetota</taxon>
        <taxon>Actinomycetes</taxon>
        <taxon>Geodermatophilales</taxon>
        <taxon>Geodermatophilaceae</taxon>
        <taxon>Blastococcus</taxon>
    </lineage>
</organism>
<keyword evidence="1" id="KW-0175">Coiled coil</keyword>
<dbReference type="Pfam" id="PF08751">
    <property type="entry name" value="TrwC"/>
    <property type="match status" value="1"/>
</dbReference>
<dbReference type="InterPro" id="IPR027417">
    <property type="entry name" value="P-loop_NTPase"/>
</dbReference>